<dbReference type="Pfam" id="PF07301">
    <property type="entry name" value="DUF1453"/>
    <property type="match status" value="1"/>
</dbReference>
<name>A0A371PHF6_9BACL</name>
<feature type="transmembrane region" description="Helical" evidence="1">
    <location>
        <begin position="62"/>
        <end position="81"/>
    </location>
</feature>
<proteinExistence type="predicted"/>
<dbReference type="InterPro" id="IPR058247">
    <property type="entry name" value="DUF1453"/>
</dbReference>
<evidence type="ECO:0000313" key="3">
    <source>
        <dbReference type="Proteomes" id="UP000261905"/>
    </source>
</evidence>
<feature type="transmembrane region" description="Helical" evidence="1">
    <location>
        <begin position="6"/>
        <end position="21"/>
    </location>
</feature>
<feature type="transmembrane region" description="Helical" evidence="1">
    <location>
        <begin position="122"/>
        <end position="140"/>
    </location>
</feature>
<keyword evidence="3" id="KW-1185">Reference proteome</keyword>
<feature type="transmembrane region" description="Helical" evidence="1">
    <location>
        <begin position="93"/>
        <end position="110"/>
    </location>
</feature>
<dbReference type="EMBL" id="QUBQ01000001">
    <property type="protein sequence ID" value="REK75563.1"/>
    <property type="molecule type" value="Genomic_DNA"/>
</dbReference>
<dbReference type="PANTHER" id="PTHR39164:SF1">
    <property type="entry name" value="PROTEIN CCDC"/>
    <property type="match status" value="1"/>
</dbReference>
<dbReference type="AlphaFoldDB" id="A0A371PHF6"/>
<keyword evidence="1" id="KW-1133">Transmembrane helix</keyword>
<evidence type="ECO:0000313" key="2">
    <source>
        <dbReference type="EMBL" id="REK75563.1"/>
    </source>
</evidence>
<feature type="transmembrane region" description="Helical" evidence="1">
    <location>
        <begin position="33"/>
        <end position="50"/>
    </location>
</feature>
<keyword evidence="1" id="KW-0812">Transmembrane</keyword>
<keyword evidence="1" id="KW-0472">Membrane</keyword>
<dbReference type="Proteomes" id="UP000261905">
    <property type="component" value="Unassembled WGS sequence"/>
</dbReference>
<dbReference type="InterPro" id="IPR031306">
    <property type="entry name" value="CcdC"/>
</dbReference>
<protein>
    <submittedName>
        <fullName evidence="2">DUF1453 family protein</fullName>
    </submittedName>
</protein>
<organism evidence="2 3">
    <name type="scientific">Paenibacillus paeoniae</name>
    <dbReference type="NCBI Taxonomy" id="2292705"/>
    <lineage>
        <taxon>Bacteria</taxon>
        <taxon>Bacillati</taxon>
        <taxon>Bacillota</taxon>
        <taxon>Bacilli</taxon>
        <taxon>Bacillales</taxon>
        <taxon>Paenibacillaceae</taxon>
        <taxon>Paenibacillus</taxon>
    </lineage>
</organism>
<reference evidence="2 3" key="1">
    <citation type="submission" date="2018-08" db="EMBL/GenBank/DDBJ databases">
        <title>Paenibacillus sp. M4BSY-1, whole genome shotgun sequence.</title>
        <authorList>
            <person name="Tuo L."/>
        </authorList>
    </citation>
    <scope>NUCLEOTIDE SEQUENCE [LARGE SCALE GENOMIC DNA]</scope>
    <source>
        <strain evidence="2 3">M4BSY-1</strain>
    </source>
</reference>
<gene>
    <name evidence="2" type="ORF">DX130_00250</name>
</gene>
<evidence type="ECO:0000256" key="1">
    <source>
        <dbReference type="SAM" id="Phobius"/>
    </source>
</evidence>
<dbReference type="PANTHER" id="PTHR39164">
    <property type="entry name" value="PROTEIN CCDC"/>
    <property type="match status" value="1"/>
</dbReference>
<dbReference type="OrthoDB" id="2941182at2"/>
<comment type="caution">
    <text evidence="2">The sequence shown here is derived from an EMBL/GenBank/DDBJ whole genome shotgun (WGS) entry which is preliminary data.</text>
</comment>
<dbReference type="RefSeq" id="WP_116041921.1">
    <property type="nucleotide sequence ID" value="NZ_QUBQ01000001.1"/>
</dbReference>
<sequence length="149" mass="17138">MNATIATIISIAIFILIFNGLRRRMSVPIKSGVSLLLPILYVSTSLFQLLDPKLHVVNSHYIYAFGIGIVLSIPLIMTTNFEKRSGEIFIQRNKTLFIILISFFVIRLIFHGHFLSNDVDTSNFLMNMVMLSYITVWRMASYRKYKAVK</sequence>
<accession>A0A371PHF6</accession>